<comment type="caution">
    <text evidence="8">The sequence shown here is derived from an EMBL/GenBank/DDBJ whole genome shotgun (WGS) entry which is preliminary data.</text>
</comment>
<dbReference type="PANTHER" id="PTHR43229:SF2">
    <property type="entry name" value="NODULATION PROTEIN J"/>
    <property type="match status" value="1"/>
</dbReference>
<evidence type="ECO:0000256" key="1">
    <source>
        <dbReference type="ARBA" id="ARBA00004141"/>
    </source>
</evidence>
<feature type="transmembrane region" description="Helical" evidence="6">
    <location>
        <begin position="238"/>
        <end position="256"/>
    </location>
</feature>
<dbReference type="RefSeq" id="WP_203747430.1">
    <property type="nucleotide sequence ID" value="NZ_BONF01000019.1"/>
</dbReference>
<evidence type="ECO:0000313" key="8">
    <source>
        <dbReference type="EMBL" id="GIF82364.1"/>
    </source>
</evidence>
<keyword evidence="4 6" id="KW-0472">Membrane</keyword>
<keyword evidence="9" id="KW-1185">Reference proteome</keyword>
<keyword evidence="3 6" id="KW-1133">Transmembrane helix</keyword>
<keyword evidence="2 6" id="KW-0812">Transmembrane</keyword>
<proteinExistence type="inferred from homology"/>
<dbReference type="EMBL" id="BONF01000019">
    <property type="protein sequence ID" value="GIF82364.1"/>
    <property type="molecule type" value="Genomic_DNA"/>
</dbReference>
<keyword evidence="6" id="KW-1003">Cell membrane</keyword>
<keyword evidence="6" id="KW-0813">Transport</keyword>
<feature type="transmembrane region" description="Helical" evidence="6">
    <location>
        <begin position="170"/>
        <end position="190"/>
    </location>
</feature>
<evidence type="ECO:0000256" key="4">
    <source>
        <dbReference type="ARBA" id="ARBA00023136"/>
    </source>
</evidence>
<protein>
    <recommendedName>
        <fullName evidence="6">Transport permease protein</fullName>
    </recommendedName>
</protein>
<evidence type="ECO:0000256" key="3">
    <source>
        <dbReference type="ARBA" id="ARBA00022989"/>
    </source>
</evidence>
<evidence type="ECO:0000256" key="6">
    <source>
        <dbReference type="RuleBase" id="RU361157"/>
    </source>
</evidence>
<dbReference type="PIRSF" id="PIRSF006648">
    <property type="entry name" value="DrrB"/>
    <property type="match status" value="1"/>
</dbReference>
<dbReference type="InterPro" id="IPR051784">
    <property type="entry name" value="Nod_factor_ABC_transporter"/>
</dbReference>
<dbReference type="InterPro" id="IPR013525">
    <property type="entry name" value="ABC2_TM"/>
</dbReference>
<comment type="similarity">
    <text evidence="6">Belongs to the ABC-2 integral membrane protein family.</text>
</comment>
<gene>
    <name evidence="8" type="ORF">Cba03nite_37130</name>
</gene>
<dbReference type="GO" id="GO:0046677">
    <property type="term" value="P:response to antibiotic"/>
    <property type="evidence" value="ECO:0007669"/>
    <property type="project" value="UniProtKB-KW"/>
</dbReference>
<sequence length="266" mass="28600">MSLPQPLGDGLVIARRNLIKIRRVPDLLVSATVAPVMFVLLFGYVLGSGVEVPGVDYREYLMAGIFTQTIVFGSAITGTGLAQDLQRGIVDRFRSLPMSPSAVLLGRTASDLVTSVIVVIVMTLTGLLAGWRIRSSPLDALAAYALLLLFAYALSWLMAVIGLSVRDPEVFSNASFVAVFPLTFVANTFVAPGNLPHVLRVAAEWNPVSAVVQACRVHFGNVSAAMPPPEAWPLRHPVAATLAWVAVILAVCVPLARWRYRKAVGR</sequence>
<name>A0A8J3JGT9_9ACTN</name>
<accession>A0A8J3JGT9</accession>
<dbReference type="PANTHER" id="PTHR43229">
    <property type="entry name" value="NODULATION PROTEIN J"/>
    <property type="match status" value="1"/>
</dbReference>
<feature type="transmembrane region" description="Helical" evidence="6">
    <location>
        <begin position="103"/>
        <end position="129"/>
    </location>
</feature>
<feature type="transmembrane region" description="Helical" evidence="6">
    <location>
        <begin position="141"/>
        <end position="163"/>
    </location>
</feature>
<dbReference type="GO" id="GO:0043190">
    <property type="term" value="C:ATP-binding cassette (ABC) transporter complex"/>
    <property type="evidence" value="ECO:0007669"/>
    <property type="project" value="InterPro"/>
</dbReference>
<comment type="subcellular location">
    <subcellularLocation>
        <location evidence="6">Cell membrane</location>
        <topology evidence="6">Multi-pass membrane protein</topology>
    </subcellularLocation>
    <subcellularLocation>
        <location evidence="1">Membrane</location>
        <topology evidence="1">Multi-pass membrane protein</topology>
    </subcellularLocation>
</comment>
<dbReference type="AlphaFoldDB" id="A0A8J3JGT9"/>
<evidence type="ECO:0000256" key="5">
    <source>
        <dbReference type="ARBA" id="ARBA00023251"/>
    </source>
</evidence>
<dbReference type="InterPro" id="IPR000412">
    <property type="entry name" value="ABC_2_transport"/>
</dbReference>
<feature type="transmembrane region" description="Helical" evidence="6">
    <location>
        <begin position="27"/>
        <end position="48"/>
    </location>
</feature>
<keyword evidence="5" id="KW-0046">Antibiotic resistance</keyword>
<organism evidence="8 9">
    <name type="scientific">Catellatospora bangladeshensis</name>
    <dbReference type="NCBI Taxonomy" id="310355"/>
    <lineage>
        <taxon>Bacteria</taxon>
        <taxon>Bacillati</taxon>
        <taxon>Actinomycetota</taxon>
        <taxon>Actinomycetes</taxon>
        <taxon>Micromonosporales</taxon>
        <taxon>Micromonosporaceae</taxon>
        <taxon>Catellatospora</taxon>
    </lineage>
</organism>
<dbReference type="PROSITE" id="PS51012">
    <property type="entry name" value="ABC_TM2"/>
    <property type="match status" value="1"/>
</dbReference>
<dbReference type="Pfam" id="PF01061">
    <property type="entry name" value="ABC2_membrane"/>
    <property type="match status" value="1"/>
</dbReference>
<evidence type="ECO:0000313" key="9">
    <source>
        <dbReference type="Proteomes" id="UP000601223"/>
    </source>
</evidence>
<feature type="domain" description="ABC transmembrane type-2" evidence="7">
    <location>
        <begin position="26"/>
        <end position="263"/>
    </location>
</feature>
<feature type="transmembrane region" description="Helical" evidence="6">
    <location>
        <begin position="60"/>
        <end position="82"/>
    </location>
</feature>
<evidence type="ECO:0000256" key="2">
    <source>
        <dbReference type="ARBA" id="ARBA00022692"/>
    </source>
</evidence>
<reference evidence="8 9" key="1">
    <citation type="submission" date="2021-01" db="EMBL/GenBank/DDBJ databases">
        <title>Whole genome shotgun sequence of Catellatospora bangladeshensis NBRC 107357.</title>
        <authorList>
            <person name="Komaki H."/>
            <person name="Tamura T."/>
        </authorList>
    </citation>
    <scope>NUCLEOTIDE SEQUENCE [LARGE SCALE GENOMIC DNA]</scope>
    <source>
        <strain evidence="8 9">NBRC 107357</strain>
    </source>
</reference>
<dbReference type="Proteomes" id="UP000601223">
    <property type="component" value="Unassembled WGS sequence"/>
</dbReference>
<dbReference type="GO" id="GO:0140359">
    <property type="term" value="F:ABC-type transporter activity"/>
    <property type="evidence" value="ECO:0007669"/>
    <property type="project" value="InterPro"/>
</dbReference>
<evidence type="ECO:0000259" key="7">
    <source>
        <dbReference type="PROSITE" id="PS51012"/>
    </source>
</evidence>
<dbReference type="InterPro" id="IPR047817">
    <property type="entry name" value="ABC2_TM_bact-type"/>
</dbReference>